<accession>A0A656QBR6</accession>
<organism evidence="1 2">
    <name type="scientific">Caballeronia zhejiangensis</name>
    <dbReference type="NCBI Taxonomy" id="871203"/>
    <lineage>
        <taxon>Bacteria</taxon>
        <taxon>Pseudomonadati</taxon>
        <taxon>Pseudomonadota</taxon>
        <taxon>Betaproteobacteria</taxon>
        <taxon>Burkholderiales</taxon>
        <taxon>Burkholderiaceae</taxon>
        <taxon>Caballeronia</taxon>
    </lineage>
</organism>
<comment type="caution">
    <text evidence="1">The sequence shown here is derived from an EMBL/GenBank/DDBJ whole genome shotgun (WGS) entry which is preliminary data.</text>
</comment>
<reference evidence="1 2" key="1">
    <citation type="submission" date="2014-03" db="EMBL/GenBank/DDBJ databases">
        <title>Draft Genome Sequences of Four Burkholderia Strains.</title>
        <authorList>
            <person name="Liu X.Y."/>
            <person name="Li C.X."/>
            <person name="Xu J.H."/>
        </authorList>
    </citation>
    <scope>NUCLEOTIDE SEQUENCE [LARGE SCALE GENOMIC DNA]</scope>
    <source>
        <strain evidence="1 2">OP-1</strain>
    </source>
</reference>
<proteinExistence type="predicted"/>
<dbReference type="SUPFAM" id="SSF141452">
    <property type="entry name" value="Hcp1-like"/>
    <property type="match status" value="1"/>
</dbReference>
<sequence>MPIPAYMWLKDDGGSPIKGSVSVQGREGSIEIIGFGHGLTLPVDGNAGRITGTRIHAPMSIEKEFDAASPYLYKAVAKGQTLRSAEIRFYRINDAGREENYFTMLLEGVKVAGVHPGFANTKIASMSPLNHVEAVSLMYDNITWHYLDGNIKFSDAWTER</sequence>
<evidence type="ECO:0000313" key="2">
    <source>
        <dbReference type="Proteomes" id="UP000027451"/>
    </source>
</evidence>
<evidence type="ECO:0000313" key="1">
    <source>
        <dbReference type="EMBL" id="KDR26416.1"/>
    </source>
</evidence>
<dbReference type="Gene3D" id="2.30.110.20">
    <property type="entry name" value="Hcp1-like"/>
    <property type="match status" value="1"/>
</dbReference>
<gene>
    <name evidence="1" type="ORF">BG60_22840</name>
</gene>
<dbReference type="Proteomes" id="UP000027451">
    <property type="component" value="Unassembled WGS sequence"/>
</dbReference>
<dbReference type="RefSeq" id="WP_008345816.1">
    <property type="nucleotide sequence ID" value="NZ_CP084288.1"/>
</dbReference>
<dbReference type="AlphaFoldDB" id="A0A656QBR6"/>
<dbReference type="InterPro" id="IPR036624">
    <property type="entry name" value="Hcp1-lik_sf"/>
</dbReference>
<keyword evidence="2" id="KW-1185">Reference proteome</keyword>
<dbReference type="InterPro" id="IPR008514">
    <property type="entry name" value="T6SS_Hcp"/>
</dbReference>
<name>A0A656QBR6_9BURK</name>
<dbReference type="NCBIfam" id="TIGR03344">
    <property type="entry name" value="VI_effect_Hcp1"/>
    <property type="match status" value="1"/>
</dbReference>
<dbReference type="PANTHER" id="PTHR34319">
    <property type="entry name" value="MAJOR EXPORTED PROTEIN"/>
    <property type="match status" value="1"/>
</dbReference>
<protein>
    <submittedName>
        <fullName evidence="1">Hcp1 family type VI secretion system effector</fullName>
    </submittedName>
</protein>
<dbReference type="EMBL" id="JFHD01000034">
    <property type="protein sequence ID" value="KDR26416.1"/>
    <property type="molecule type" value="Genomic_DNA"/>
</dbReference>
<dbReference type="InterPro" id="IPR052947">
    <property type="entry name" value="T6SS_Hcp1_domain"/>
</dbReference>
<dbReference type="PANTHER" id="PTHR34319:SF6">
    <property type="entry name" value="MAJOR EXPORTED PROTEIN"/>
    <property type="match status" value="1"/>
</dbReference>
<dbReference type="OrthoDB" id="5674026at2"/>
<dbReference type="Pfam" id="PF05638">
    <property type="entry name" value="T6SS_HCP"/>
    <property type="match status" value="1"/>
</dbReference>